<evidence type="ECO:0000256" key="1">
    <source>
        <dbReference type="ARBA" id="ARBA00004123"/>
    </source>
</evidence>
<organism evidence="7 8">
    <name type="scientific">Anisodus tanguticus</name>
    <dbReference type="NCBI Taxonomy" id="243964"/>
    <lineage>
        <taxon>Eukaryota</taxon>
        <taxon>Viridiplantae</taxon>
        <taxon>Streptophyta</taxon>
        <taxon>Embryophyta</taxon>
        <taxon>Tracheophyta</taxon>
        <taxon>Spermatophyta</taxon>
        <taxon>Magnoliopsida</taxon>
        <taxon>eudicotyledons</taxon>
        <taxon>Gunneridae</taxon>
        <taxon>Pentapetalae</taxon>
        <taxon>asterids</taxon>
        <taxon>lamiids</taxon>
        <taxon>Solanales</taxon>
        <taxon>Solanaceae</taxon>
        <taxon>Solanoideae</taxon>
        <taxon>Hyoscyameae</taxon>
        <taxon>Anisodus</taxon>
    </lineage>
</organism>
<keyword evidence="8" id="KW-1185">Reference proteome</keyword>
<dbReference type="InterPro" id="IPR017930">
    <property type="entry name" value="Myb_dom"/>
</dbReference>
<proteinExistence type="predicted"/>
<evidence type="ECO:0000256" key="2">
    <source>
        <dbReference type="ARBA" id="ARBA00023015"/>
    </source>
</evidence>
<dbReference type="NCBIfam" id="TIGR01557">
    <property type="entry name" value="myb_SHAQKYF"/>
    <property type="match status" value="1"/>
</dbReference>
<dbReference type="InterPro" id="IPR006447">
    <property type="entry name" value="Myb_dom_plants"/>
</dbReference>
<dbReference type="PANTHER" id="PTHR31314:SF128">
    <property type="entry name" value="OS11G0106100 PROTEIN"/>
    <property type="match status" value="1"/>
</dbReference>
<comment type="caution">
    <text evidence="7">The sequence shown here is derived from an EMBL/GenBank/DDBJ whole genome shotgun (WGS) entry which is preliminary data.</text>
</comment>
<dbReference type="GO" id="GO:0005634">
    <property type="term" value="C:nucleus"/>
    <property type="evidence" value="ECO:0007669"/>
    <property type="project" value="UniProtKB-SubCell"/>
</dbReference>
<keyword evidence="2" id="KW-0805">Transcription regulation</keyword>
<comment type="subcellular location">
    <subcellularLocation>
        <location evidence="1">Nucleus</location>
    </subcellularLocation>
</comment>
<dbReference type="GO" id="GO:0010597">
    <property type="term" value="P:green leaf volatile biosynthetic process"/>
    <property type="evidence" value="ECO:0007669"/>
    <property type="project" value="UniProtKB-ARBA"/>
</dbReference>
<accession>A0AAE1QW14</accession>
<evidence type="ECO:0000256" key="5">
    <source>
        <dbReference type="SAM" id="MobiDB-lite"/>
    </source>
</evidence>
<feature type="region of interest" description="Disordered" evidence="5">
    <location>
        <begin position="19"/>
        <end position="40"/>
    </location>
</feature>
<keyword evidence="3" id="KW-0804">Transcription</keyword>
<protein>
    <recommendedName>
        <fullName evidence="6">HTH myb-type domain-containing protein</fullName>
    </recommendedName>
</protein>
<gene>
    <name evidence="7" type="ORF">RND71_039106</name>
</gene>
<dbReference type="InterPro" id="IPR009057">
    <property type="entry name" value="Homeodomain-like_sf"/>
</dbReference>
<reference evidence="7" key="1">
    <citation type="submission" date="2023-12" db="EMBL/GenBank/DDBJ databases">
        <title>Genome assembly of Anisodus tanguticus.</title>
        <authorList>
            <person name="Wang Y.-J."/>
        </authorList>
    </citation>
    <scope>NUCLEOTIDE SEQUENCE</scope>
    <source>
        <strain evidence="7">KB-2021</strain>
        <tissue evidence="7">Leaf</tissue>
    </source>
</reference>
<dbReference type="GO" id="GO:0003700">
    <property type="term" value="F:DNA-binding transcription factor activity"/>
    <property type="evidence" value="ECO:0007669"/>
    <property type="project" value="InterPro"/>
</dbReference>
<evidence type="ECO:0000313" key="8">
    <source>
        <dbReference type="Proteomes" id="UP001291623"/>
    </source>
</evidence>
<evidence type="ECO:0000259" key="6">
    <source>
        <dbReference type="PROSITE" id="PS51294"/>
    </source>
</evidence>
<dbReference type="InterPro" id="IPR046955">
    <property type="entry name" value="PHR1-like"/>
</dbReference>
<evidence type="ECO:0000256" key="4">
    <source>
        <dbReference type="ARBA" id="ARBA00023242"/>
    </source>
</evidence>
<dbReference type="EMBL" id="JAVYJV010000022">
    <property type="protein sequence ID" value="KAK4340605.1"/>
    <property type="molecule type" value="Genomic_DNA"/>
</dbReference>
<sequence length="402" mass="46922">MDHGHEETIIMTSEEYMEKESSIDLNEEADDYSRSPETDDEAIEVLSVESEKTTHGNNSSCGNEVNMNKSRVRQYVRSKLPRLRWTPDLHLSFIRAIERLGGQERATPKLVLQMMNVRGLIIAHVKSHLQMYRSKKLGEFGQGIIFKELQVYPSNFGLLMHVFCKARNIDTSINLVLGHGHRAMQGRSYLYGNLSKRLFNPLHDFKMKNGAIVLARNFNDDDNVNNHFQNSFARTRHETKEKFSRYLEWSSIQGTNNLYRKKILKPHEIGPARQRHLLEAKRWHPYEFNENKLNSQSLFHQTHHTGPTSYGANNFVQLPKWTCRYNSLEPKFKTPLRFEMKQDKRFIREKDWLPDLQLGLSRTEDNNIKEQSINPNNNNKMEYSDKNTMLSLSLPSYSSSAT</sequence>
<dbReference type="InterPro" id="IPR001005">
    <property type="entry name" value="SANT/Myb"/>
</dbReference>
<evidence type="ECO:0000256" key="3">
    <source>
        <dbReference type="ARBA" id="ARBA00023163"/>
    </source>
</evidence>
<name>A0AAE1QW14_9SOLA</name>
<evidence type="ECO:0000313" key="7">
    <source>
        <dbReference type="EMBL" id="KAK4340605.1"/>
    </source>
</evidence>
<feature type="domain" description="HTH myb-type" evidence="6">
    <location>
        <begin position="77"/>
        <end position="137"/>
    </location>
</feature>
<dbReference type="PROSITE" id="PS51294">
    <property type="entry name" value="HTH_MYB"/>
    <property type="match status" value="1"/>
</dbReference>
<dbReference type="GO" id="GO:0000976">
    <property type="term" value="F:transcription cis-regulatory region binding"/>
    <property type="evidence" value="ECO:0007669"/>
    <property type="project" value="UniProtKB-ARBA"/>
</dbReference>
<dbReference type="Gene3D" id="1.10.10.60">
    <property type="entry name" value="Homeodomain-like"/>
    <property type="match status" value="1"/>
</dbReference>
<dbReference type="Pfam" id="PF00249">
    <property type="entry name" value="Myb_DNA-binding"/>
    <property type="match status" value="1"/>
</dbReference>
<dbReference type="PANTHER" id="PTHR31314">
    <property type="entry name" value="MYB FAMILY TRANSCRIPTION FACTOR PHL7-LIKE"/>
    <property type="match status" value="1"/>
</dbReference>
<dbReference type="SUPFAM" id="SSF46689">
    <property type="entry name" value="Homeodomain-like"/>
    <property type="match status" value="1"/>
</dbReference>
<dbReference type="AlphaFoldDB" id="A0AAE1QW14"/>
<keyword evidence="4" id="KW-0539">Nucleus</keyword>
<dbReference type="Proteomes" id="UP001291623">
    <property type="component" value="Unassembled WGS sequence"/>
</dbReference>